<organism evidence="1 2">
    <name type="scientific">Taxus chinensis</name>
    <name type="common">Chinese yew</name>
    <name type="synonym">Taxus wallichiana var. chinensis</name>
    <dbReference type="NCBI Taxonomy" id="29808"/>
    <lineage>
        <taxon>Eukaryota</taxon>
        <taxon>Viridiplantae</taxon>
        <taxon>Streptophyta</taxon>
        <taxon>Embryophyta</taxon>
        <taxon>Tracheophyta</taxon>
        <taxon>Spermatophyta</taxon>
        <taxon>Pinopsida</taxon>
        <taxon>Pinidae</taxon>
        <taxon>Conifers II</taxon>
        <taxon>Cupressales</taxon>
        <taxon>Taxaceae</taxon>
        <taxon>Taxus</taxon>
    </lineage>
</organism>
<protein>
    <submittedName>
        <fullName evidence="1">Uncharacterized protein</fullName>
    </submittedName>
</protein>
<proteinExistence type="predicted"/>
<gene>
    <name evidence="1" type="ORF">KI387_033368</name>
</gene>
<dbReference type="EMBL" id="JAHRHJ020003813">
    <property type="protein sequence ID" value="KAH9289251.1"/>
    <property type="molecule type" value="Genomic_DNA"/>
</dbReference>
<evidence type="ECO:0000313" key="1">
    <source>
        <dbReference type="EMBL" id="KAH9289251.1"/>
    </source>
</evidence>
<reference evidence="1 2" key="1">
    <citation type="journal article" date="2021" name="Nat. Plants">
        <title>The Taxus genome provides insights into paclitaxel biosynthesis.</title>
        <authorList>
            <person name="Xiong X."/>
            <person name="Gou J."/>
            <person name="Liao Q."/>
            <person name="Li Y."/>
            <person name="Zhou Q."/>
            <person name="Bi G."/>
            <person name="Li C."/>
            <person name="Du R."/>
            <person name="Wang X."/>
            <person name="Sun T."/>
            <person name="Guo L."/>
            <person name="Liang H."/>
            <person name="Lu P."/>
            <person name="Wu Y."/>
            <person name="Zhang Z."/>
            <person name="Ro D.K."/>
            <person name="Shang Y."/>
            <person name="Huang S."/>
            <person name="Yan J."/>
        </authorList>
    </citation>
    <scope>NUCLEOTIDE SEQUENCE [LARGE SCALE GENOMIC DNA]</scope>
    <source>
        <strain evidence="1">Ta-2019</strain>
    </source>
</reference>
<dbReference type="Proteomes" id="UP000824469">
    <property type="component" value="Unassembled WGS sequence"/>
</dbReference>
<comment type="caution">
    <text evidence="1">The sequence shown here is derived from an EMBL/GenBank/DDBJ whole genome shotgun (WGS) entry which is preliminary data.</text>
</comment>
<name>A0AA38BS79_TAXCH</name>
<dbReference type="AlphaFoldDB" id="A0AA38BS79"/>
<sequence>MKEVERRMGGNEWERVCNSEKWVADQVELPDENFILKMYDGKFEIAAMAPYNRSEYYHESLSDLAETVLVNFDTQEEVPDMPLAIGDLALNTRDSGLSLAPSKDPSTATSIRDLLSQLSSRLEAVLPRKGNNVDSWQSTFENFLKAVAERRRDRVQLWISTNTMDFFGNEEVERLQLEGDALLGKHKCNSPQHNCKMSCSLETCNNPCAIAVELDHERHQCHEIYCPRACIINDCSRTWGVKDHFHGLDDPNAEHLCGSEHACPEKCQEPGICEILTELLRQTRFFEGKRGCFQYEHVSEQNGLRPAERFVDPCSKEKGQEFGLCNHYCKSEDHNAETKDSTKSYCTEQLWHKPITRTGQQGNSAGLGCVYEAILRFIQARLRTVCEDSISVVLFDKAATIAVEKQTMEEGVINCLLQYRAAGEPPIRLAWMPQRN</sequence>
<keyword evidence="2" id="KW-1185">Reference proteome</keyword>
<accession>A0AA38BS79</accession>
<evidence type="ECO:0000313" key="2">
    <source>
        <dbReference type="Proteomes" id="UP000824469"/>
    </source>
</evidence>